<accession>A0ABP3EK85</accession>
<dbReference type="Pfam" id="PF13354">
    <property type="entry name" value="Beta-lactamase2"/>
    <property type="match status" value="1"/>
</dbReference>
<dbReference type="InterPro" id="IPR045155">
    <property type="entry name" value="Beta-lactam_cat"/>
</dbReference>
<sequence>MPVTRRALLTAFGGTLLFPAVASASTAWSGVSVVVDDGRGGRFAHRAHEPRPLGSAVRVVHLAGYARAVSEGSLSPAERVRVAEWERFRSAPDAHGDSLRHLGIRSTNGVVADDPRVFVTLADLAGVLTRFDDHAAADLLRQRLGEARLRAAAARLGWPDAPVPSLLGERLRQVLGRPEDPARYLTDPALRLEVLGRSPAVPARPPSTRGAAADLHRLLRNLDHPLDISGSAVALRTHRHDGRVGTAVVLADGDSAEFARVATLVRSALHDPAVLREFHVTLT</sequence>
<dbReference type="RefSeq" id="WP_343940476.1">
    <property type="nucleotide sequence ID" value="NZ_BAAABU010000040.1"/>
</dbReference>
<reference evidence="4" key="1">
    <citation type="journal article" date="2019" name="Int. J. Syst. Evol. Microbiol.">
        <title>The Global Catalogue of Microorganisms (GCM) 10K type strain sequencing project: providing services to taxonomists for standard genome sequencing and annotation.</title>
        <authorList>
            <consortium name="The Broad Institute Genomics Platform"/>
            <consortium name="The Broad Institute Genome Sequencing Center for Infectious Disease"/>
            <person name="Wu L."/>
            <person name="Ma J."/>
        </authorList>
    </citation>
    <scope>NUCLEOTIDE SEQUENCE [LARGE SCALE GENOMIC DNA]</scope>
    <source>
        <strain evidence="4">JCM 3380</strain>
    </source>
</reference>
<feature type="signal peptide" evidence="1">
    <location>
        <begin position="1"/>
        <end position="22"/>
    </location>
</feature>
<keyword evidence="1" id="KW-0732">Signal</keyword>
<evidence type="ECO:0000256" key="1">
    <source>
        <dbReference type="SAM" id="SignalP"/>
    </source>
</evidence>
<comment type="caution">
    <text evidence="3">The sequence shown here is derived from an EMBL/GenBank/DDBJ whole genome shotgun (WGS) entry which is preliminary data.</text>
</comment>
<evidence type="ECO:0000313" key="3">
    <source>
        <dbReference type="EMBL" id="GAA0264414.1"/>
    </source>
</evidence>
<keyword evidence="4" id="KW-1185">Reference proteome</keyword>
<dbReference type="InterPro" id="IPR012338">
    <property type="entry name" value="Beta-lactam/transpept-like"/>
</dbReference>
<dbReference type="SUPFAM" id="SSF56601">
    <property type="entry name" value="beta-lactamase/transpeptidase-like"/>
    <property type="match status" value="1"/>
</dbReference>
<evidence type="ECO:0000259" key="2">
    <source>
        <dbReference type="Pfam" id="PF13354"/>
    </source>
</evidence>
<gene>
    <name evidence="3" type="ORF">GCM10010492_76780</name>
</gene>
<dbReference type="EMBL" id="BAAABU010000040">
    <property type="protein sequence ID" value="GAA0264414.1"/>
    <property type="molecule type" value="Genomic_DNA"/>
</dbReference>
<dbReference type="Proteomes" id="UP001500416">
    <property type="component" value="Unassembled WGS sequence"/>
</dbReference>
<name>A0ABP3EK85_9PSEU</name>
<feature type="chain" id="PRO_5045824279" description="Beta-lactamase class A catalytic domain-containing protein" evidence="1">
    <location>
        <begin position="23"/>
        <end position="283"/>
    </location>
</feature>
<feature type="domain" description="Beta-lactamase class A catalytic" evidence="2">
    <location>
        <begin position="34"/>
        <end position="221"/>
    </location>
</feature>
<proteinExistence type="predicted"/>
<evidence type="ECO:0000313" key="4">
    <source>
        <dbReference type="Proteomes" id="UP001500416"/>
    </source>
</evidence>
<organism evidence="3 4">
    <name type="scientific">Saccharothrix mutabilis subsp. mutabilis</name>
    <dbReference type="NCBI Taxonomy" id="66855"/>
    <lineage>
        <taxon>Bacteria</taxon>
        <taxon>Bacillati</taxon>
        <taxon>Actinomycetota</taxon>
        <taxon>Actinomycetes</taxon>
        <taxon>Pseudonocardiales</taxon>
        <taxon>Pseudonocardiaceae</taxon>
        <taxon>Saccharothrix</taxon>
    </lineage>
</organism>
<dbReference type="Gene3D" id="3.40.710.10">
    <property type="entry name" value="DD-peptidase/beta-lactamase superfamily"/>
    <property type="match status" value="1"/>
</dbReference>
<protein>
    <recommendedName>
        <fullName evidence="2">Beta-lactamase class A catalytic domain-containing protein</fullName>
    </recommendedName>
</protein>